<dbReference type="InterPro" id="IPR029039">
    <property type="entry name" value="Flavoprotein-like_sf"/>
</dbReference>
<sequence>MSDEQVSTATNPKVLVVYYSFTQQNRKVADVVADRLRERGCKVTTAAIEFTDKRYIERFAVFPLKHRIFDIVRMLPAQLRRATGEIRIPEEAQRGGYDLVCVGSATWWLTTCMPIRSFLKADSTKALLSSTPFGAYVVCRRYWKSNLKSVRRMGAKQGGVWVDGIHFKALGGQIRSLLSLISYLGTGENRSHYLGVPIPKPNLTDDYADKSKAFADQLADRAGATKAA</sequence>
<keyword evidence="2" id="KW-1185">Reference proteome</keyword>
<reference evidence="2" key="1">
    <citation type="journal article" date="2019" name="Int. J. Syst. Evol. Microbiol.">
        <title>The Global Catalogue of Microorganisms (GCM) 10K type strain sequencing project: providing services to taxonomists for standard genome sequencing and annotation.</title>
        <authorList>
            <consortium name="The Broad Institute Genomics Platform"/>
            <consortium name="The Broad Institute Genome Sequencing Center for Infectious Disease"/>
            <person name="Wu L."/>
            <person name="Ma J."/>
        </authorList>
    </citation>
    <scope>NUCLEOTIDE SEQUENCE [LARGE SCALE GENOMIC DNA]</scope>
    <source>
        <strain evidence="2">KACC 14249</strain>
    </source>
</reference>
<comment type="caution">
    <text evidence="1">The sequence shown here is derived from an EMBL/GenBank/DDBJ whole genome shotgun (WGS) entry which is preliminary data.</text>
</comment>
<dbReference type="RefSeq" id="WP_345718171.1">
    <property type="nucleotide sequence ID" value="NZ_BAABFP010000008.1"/>
</dbReference>
<name>A0ABW1JBZ2_9ACTN</name>
<proteinExistence type="predicted"/>
<dbReference type="Gene3D" id="3.40.50.360">
    <property type="match status" value="1"/>
</dbReference>
<organism evidence="1 2">
    <name type="scientific">Angustibacter luteus</name>
    <dbReference type="NCBI Taxonomy" id="658456"/>
    <lineage>
        <taxon>Bacteria</taxon>
        <taxon>Bacillati</taxon>
        <taxon>Actinomycetota</taxon>
        <taxon>Actinomycetes</taxon>
        <taxon>Kineosporiales</taxon>
        <taxon>Kineosporiaceae</taxon>
    </lineage>
</organism>
<dbReference type="Proteomes" id="UP001596189">
    <property type="component" value="Unassembled WGS sequence"/>
</dbReference>
<evidence type="ECO:0000313" key="1">
    <source>
        <dbReference type="EMBL" id="MFC6006694.1"/>
    </source>
</evidence>
<dbReference type="SUPFAM" id="SSF52218">
    <property type="entry name" value="Flavoproteins"/>
    <property type="match status" value="1"/>
</dbReference>
<evidence type="ECO:0000313" key="2">
    <source>
        <dbReference type="Proteomes" id="UP001596189"/>
    </source>
</evidence>
<gene>
    <name evidence="1" type="ORF">ACFQDO_06070</name>
</gene>
<accession>A0ABW1JBZ2</accession>
<dbReference type="EMBL" id="JBHSRD010000003">
    <property type="protein sequence ID" value="MFC6006694.1"/>
    <property type="molecule type" value="Genomic_DNA"/>
</dbReference>
<protein>
    <submittedName>
        <fullName evidence="1">Flavodoxin family protein</fullName>
    </submittedName>
</protein>